<evidence type="ECO:0000313" key="2">
    <source>
        <dbReference type="Proteomes" id="UP001319045"/>
    </source>
</evidence>
<dbReference type="InterPro" id="IPR011047">
    <property type="entry name" value="Quinoprotein_ADH-like_sf"/>
</dbReference>
<gene>
    <name evidence="1" type="ORF">prwr041_13010</name>
</gene>
<dbReference type="SUPFAM" id="SSF50998">
    <property type="entry name" value="Quinoprotein alcohol dehydrogenase-like"/>
    <property type="match status" value="1"/>
</dbReference>
<dbReference type="PROSITE" id="PS51257">
    <property type="entry name" value="PROKAR_LIPOPROTEIN"/>
    <property type="match status" value="1"/>
</dbReference>
<dbReference type="RefSeq" id="WP_207153065.1">
    <property type="nucleotide sequence ID" value="NZ_AP024484.1"/>
</dbReference>
<proteinExistence type="predicted"/>
<protein>
    <submittedName>
        <fullName evidence="1">Uncharacterized protein</fullName>
    </submittedName>
</protein>
<reference evidence="1 2" key="1">
    <citation type="journal article" date="2022" name="Int. J. Syst. Evol. Microbiol.">
        <title>Prevotella herbatica sp. nov., a plant polysaccharide-decomposing anaerobic bacterium isolated from a methanogenic reactor.</title>
        <authorList>
            <person name="Uek A."/>
            <person name="Tonouchi A."/>
            <person name="Kaku N."/>
            <person name="Ueki K."/>
        </authorList>
    </citation>
    <scope>NUCLEOTIDE SEQUENCE [LARGE SCALE GENOMIC DNA]</scope>
    <source>
        <strain evidence="1 2">WR041</strain>
    </source>
</reference>
<name>A0ABM7NY17_9BACT</name>
<dbReference type="EMBL" id="AP024484">
    <property type="protein sequence ID" value="BCS85408.1"/>
    <property type="molecule type" value="Genomic_DNA"/>
</dbReference>
<evidence type="ECO:0000313" key="1">
    <source>
        <dbReference type="EMBL" id="BCS85408.1"/>
    </source>
</evidence>
<sequence length="789" mass="84640">MQNFKLLLVGVAILGFTSCSNDDSVNEEILNPSVTGLSVDASSGSSLSDLVLNFKSPGTRAVDYTTLSLGLITDMPSAPSVPNDAADFTKVVSYGNVSTTSNSVYLASGKTYNGGLGLDNRTYYISGDMTLDNVWGSGTIYILKGGSLNLNHGEGTLLNNQGTTIYNYGTLTTTASKFYIGGNETLYNAGSLDIPTQTFKCEGKVYVGGYLNTKGWESNQNERVNVVGNVTVADAALQLDGNIHVGGSFTAPAITLQNSCKFVSDCSIKTPGELRLNSNNVVLYANYVECASLYQCAASTIQLENGAYINCAGTYTNLNNGNDAKFVLEGDKAIAVIKAAKMIWNAGGDVQRVYLFQTPGSGSTIAVDCASFARLVNNNDEIAMAFDEFSFDGGTVVNIQDESKIPGNIKIAKTDCNPGYNPDPSIPTTDPTAPTIDVIAEVNNDHTHDISATCVKAYKGNVYVSYHQRGTGQSGCLEVLKTANDKTQLLQFIRDHNNELDYNSLAINPNVGTYGRVYAVGNSNKKGGIIAYIDLTSDGLMNTKDSVTEKGTEKPLNIVCLKGYKKYATIDKDTTVDGDGNSVAINGSHIEVMTTSGYRVYDAATLVPESVTKLPGKAKFIDINGNTMVTAYLATQAHNSDEAIKANVQTYATSDYKLAKPLTEITNAADIQPNNGKNVVLADGSKLYLCTGRDGLKVFENGTLSWSYQPEKITTSKGVYKAYCNGVAFDSKYIYLAYGSYGLIILDKTTHKVIAQRKMVKSANYVTLADGYIYVAYGRDCLQVFKLVE</sequence>
<organism evidence="1 2">
    <name type="scientific">Prevotella herbatica</name>
    <dbReference type="NCBI Taxonomy" id="2801997"/>
    <lineage>
        <taxon>Bacteria</taxon>
        <taxon>Pseudomonadati</taxon>
        <taxon>Bacteroidota</taxon>
        <taxon>Bacteroidia</taxon>
        <taxon>Bacteroidales</taxon>
        <taxon>Prevotellaceae</taxon>
        <taxon>Prevotella</taxon>
    </lineage>
</organism>
<accession>A0ABM7NY17</accession>
<keyword evidence="2" id="KW-1185">Reference proteome</keyword>
<dbReference type="InterPro" id="IPR036322">
    <property type="entry name" value="WD40_repeat_dom_sf"/>
</dbReference>
<dbReference type="Proteomes" id="UP001319045">
    <property type="component" value="Chromosome"/>
</dbReference>
<dbReference type="SUPFAM" id="SSF50978">
    <property type="entry name" value="WD40 repeat-like"/>
    <property type="match status" value="1"/>
</dbReference>